<dbReference type="InterPro" id="IPR001173">
    <property type="entry name" value="Glyco_trans_2-like"/>
</dbReference>
<reference evidence="6 7" key="1">
    <citation type="submission" date="2016-05" db="EMBL/GenBank/DDBJ databases">
        <title>Paenibacillus sp. 1ZS3-15 nov., isolated from the rhizosphere soil.</title>
        <authorList>
            <person name="Zhang X.X."/>
            <person name="Zhang J."/>
        </authorList>
    </citation>
    <scope>NUCLEOTIDE SEQUENCE [LARGE SCALE GENOMIC DNA]</scope>
    <source>
        <strain evidence="6 7">1ZS3-15</strain>
    </source>
</reference>
<dbReference type="STRING" id="1850517.A8708_32010"/>
<dbReference type="Proteomes" id="UP000078454">
    <property type="component" value="Unassembled WGS sequence"/>
</dbReference>
<dbReference type="SUPFAM" id="SSF53448">
    <property type="entry name" value="Nucleotide-diphospho-sugar transferases"/>
    <property type="match status" value="1"/>
</dbReference>
<evidence type="ECO:0000256" key="4">
    <source>
        <dbReference type="ARBA" id="ARBA00022679"/>
    </source>
</evidence>
<dbReference type="PANTHER" id="PTHR43179:SF12">
    <property type="entry name" value="GALACTOFURANOSYLTRANSFERASE GLFT2"/>
    <property type="match status" value="1"/>
</dbReference>
<dbReference type="OrthoDB" id="8936324at2"/>
<dbReference type="AlphaFoldDB" id="A0A198ACI0"/>
<accession>A0A198ACI0</accession>
<feature type="domain" description="Glycosyltransferase 2-like" evidence="5">
    <location>
        <begin position="5"/>
        <end position="167"/>
    </location>
</feature>
<evidence type="ECO:0000313" key="6">
    <source>
        <dbReference type="EMBL" id="OAS18877.1"/>
    </source>
</evidence>
<organism evidence="6 7">
    <name type="scientific">Paenibacillus oryzisoli</name>
    <dbReference type="NCBI Taxonomy" id="1850517"/>
    <lineage>
        <taxon>Bacteria</taxon>
        <taxon>Bacillati</taxon>
        <taxon>Bacillota</taxon>
        <taxon>Bacilli</taxon>
        <taxon>Bacillales</taxon>
        <taxon>Paenibacillaceae</taxon>
        <taxon>Paenibacillus</taxon>
    </lineage>
</organism>
<keyword evidence="7" id="KW-1185">Reference proteome</keyword>
<comment type="caution">
    <text evidence="6">The sequence shown here is derived from an EMBL/GenBank/DDBJ whole genome shotgun (WGS) entry which is preliminary data.</text>
</comment>
<dbReference type="PANTHER" id="PTHR43179">
    <property type="entry name" value="RHAMNOSYLTRANSFERASE WBBL"/>
    <property type="match status" value="1"/>
</dbReference>
<proteinExistence type="inferred from homology"/>
<dbReference type="GO" id="GO:0016757">
    <property type="term" value="F:glycosyltransferase activity"/>
    <property type="evidence" value="ECO:0007669"/>
    <property type="project" value="UniProtKB-KW"/>
</dbReference>
<evidence type="ECO:0000256" key="1">
    <source>
        <dbReference type="ARBA" id="ARBA00004776"/>
    </source>
</evidence>
<dbReference type="CDD" id="cd04186">
    <property type="entry name" value="GT_2_like_c"/>
    <property type="match status" value="1"/>
</dbReference>
<keyword evidence="3" id="KW-0328">Glycosyltransferase</keyword>
<protein>
    <submittedName>
        <fullName evidence="6">Glycosyl transferase family 2</fullName>
    </submittedName>
</protein>
<comment type="similarity">
    <text evidence="2">Belongs to the glycosyltransferase 2 family.</text>
</comment>
<gene>
    <name evidence="6" type="ORF">A8708_32010</name>
</gene>
<dbReference type="InterPro" id="IPR029044">
    <property type="entry name" value="Nucleotide-diphossugar_trans"/>
</dbReference>
<evidence type="ECO:0000259" key="5">
    <source>
        <dbReference type="Pfam" id="PF00535"/>
    </source>
</evidence>
<evidence type="ECO:0000256" key="3">
    <source>
        <dbReference type="ARBA" id="ARBA00022676"/>
    </source>
</evidence>
<evidence type="ECO:0000256" key="2">
    <source>
        <dbReference type="ARBA" id="ARBA00006739"/>
    </source>
</evidence>
<sequence length="242" mass="27978">MQVTSIIIPTYNGLALLKACVASIRKHTFVPYEIIVVDNGSTDGTLAYCRKMRLKLVSHPHNLGFPAACNYGLRFASGDLFMLLNNDTIVTPNWLPHLQNCLNSAEDVGMVGPMTNYANGKQKIRERFTTTQRMARKYNRVNPSLWKPTDRLVGVCLLFSRDTFERVGLLDERFSPGYFEDDDFCYRVRLAGYRLLITGDCFIYHRGSVSFRKNGNEARRKLLRRNRRKFMDKWGVDPYRFI</sequence>
<dbReference type="RefSeq" id="WP_068664015.1">
    <property type="nucleotide sequence ID" value="NZ_LYPB01000061.1"/>
</dbReference>
<evidence type="ECO:0000313" key="7">
    <source>
        <dbReference type="Proteomes" id="UP000078454"/>
    </source>
</evidence>
<comment type="pathway">
    <text evidence="1">Cell wall biogenesis; cell wall polysaccharide biosynthesis.</text>
</comment>
<dbReference type="Gene3D" id="3.90.550.10">
    <property type="entry name" value="Spore Coat Polysaccharide Biosynthesis Protein SpsA, Chain A"/>
    <property type="match status" value="1"/>
</dbReference>
<keyword evidence="4 6" id="KW-0808">Transferase</keyword>
<name>A0A198ACI0_9BACL</name>
<dbReference type="EMBL" id="LYPB01000061">
    <property type="protein sequence ID" value="OAS18877.1"/>
    <property type="molecule type" value="Genomic_DNA"/>
</dbReference>
<dbReference type="Pfam" id="PF00535">
    <property type="entry name" value="Glycos_transf_2"/>
    <property type="match status" value="1"/>
</dbReference>